<evidence type="ECO:0000313" key="1">
    <source>
        <dbReference type="EMBL" id="SVA38452.1"/>
    </source>
</evidence>
<sequence length="90" mass="10279">MYTDKKERDISMKNHIILSLFLLLSHGFSQALDGPVRVLFLGHKSNHHNSNEYYPLIAKALGPDAIYFDYITSVEEALGNAKFLDQFHVL</sequence>
<organism evidence="1">
    <name type="scientific">marine metagenome</name>
    <dbReference type="NCBI Taxonomy" id="408172"/>
    <lineage>
        <taxon>unclassified sequences</taxon>
        <taxon>metagenomes</taxon>
        <taxon>ecological metagenomes</taxon>
    </lineage>
</organism>
<dbReference type="AlphaFoldDB" id="A0A381VDQ6"/>
<name>A0A381VDQ6_9ZZZZ</name>
<reference evidence="1" key="1">
    <citation type="submission" date="2018-05" db="EMBL/GenBank/DDBJ databases">
        <authorList>
            <person name="Lanie J.A."/>
            <person name="Ng W.-L."/>
            <person name="Kazmierczak K.M."/>
            <person name="Andrzejewski T.M."/>
            <person name="Davidsen T.M."/>
            <person name="Wayne K.J."/>
            <person name="Tettelin H."/>
            <person name="Glass J.I."/>
            <person name="Rusch D."/>
            <person name="Podicherti R."/>
            <person name="Tsui H.-C.T."/>
            <person name="Winkler M.E."/>
        </authorList>
    </citation>
    <scope>NUCLEOTIDE SEQUENCE</scope>
</reference>
<proteinExistence type="predicted"/>
<accession>A0A381VDQ6</accession>
<protein>
    <recommendedName>
        <fullName evidence="2">ThuA-like domain-containing protein</fullName>
    </recommendedName>
</protein>
<dbReference type="EMBL" id="UINC01008546">
    <property type="protein sequence ID" value="SVA38452.1"/>
    <property type="molecule type" value="Genomic_DNA"/>
</dbReference>
<evidence type="ECO:0008006" key="2">
    <source>
        <dbReference type="Google" id="ProtNLM"/>
    </source>
</evidence>
<feature type="non-terminal residue" evidence="1">
    <location>
        <position position="90"/>
    </location>
</feature>
<gene>
    <name evidence="1" type="ORF">METZ01_LOCUS91306</name>
</gene>